<evidence type="ECO:0000256" key="6">
    <source>
        <dbReference type="ARBA" id="ARBA00039017"/>
    </source>
</evidence>
<dbReference type="CDD" id="cd01011">
    <property type="entry name" value="nicotinamidase"/>
    <property type="match status" value="1"/>
</dbReference>
<evidence type="ECO:0000259" key="8">
    <source>
        <dbReference type="Pfam" id="PF00857"/>
    </source>
</evidence>
<gene>
    <name evidence="9" type="primary">pncA</name>
    <name evidence="9" type="ORF">GCM10023173_12690</name>
</gene>
<keyword evidence="3" id="KW-0479">Metal-binding</keyword>
<evidence type="ECO:0000313" key="9">
    <source>
        <dbReference type="EMBL" id="GAA4515190.1"/>
    </source>
</evidence>
<dbReference type="EMBL" id="BAABGR010000015">
    <property type="protein sequence ID" value="GAA4515190.1"/>
    <property type="molecule type" value="Genomic_DNA"/>
</dbReference>
<evidence type="ECO:0000313" key="10">
    <source>
        <dbReference type="Proteomes" id="UP001500394"/>
    </source>
</evidence>
<evidence type="ECO:0000256" key="5">
    <source>
        <dbReference type="ARBA" id="ARBA00037900"/>
    </source>
</evidence>
<evidence type="ECO:0000256" key="4">
    <source>
        <dbReference type="ARBA" id="ARBA00022801"/>
    </source>
</evidence>
<proteinExistence type="inferred from homology"/>
<protein>
    <recommendedName>
        <fullName evidence="6">nicotinamidase</fullName>
        <ecNumber evidence="6">3.5.1.19</ecNumber>
    </recommendedName>
    <alternativeName>
        <fullName evidence="7">Nicotinamide deamidase</fullName>
    </alternativeName>
</protein>
<dbReference type="SUPFAM" id="SSF52499">
    <property type="entry name" value="Isochorismatase-like hydrolases"/>
    <property type="match status" value="1"/>
</dbReference>
<feature type="domain" description="Isochorismatase-like" evidence="8">
    <location>
        <begin position="3"/>
        <end position="193"/>
    </location>
</feature>
<dbReference type="InterPro" id="IPR036380">
    <property type="entry name" value="Isochorismatase-like_sf"/>
</dbReference>
<dbReference type="PANTHER" id="PTHR11080:SF2">
    <property type="entry name" value="LD05707P"/>
    <property type="match status" value="1"/>
</dbReference>
<keyword evidence="10" id="KW-1185">Reference proteome</keyword>
<evidence type="ECO:0000256" key="7">
    <source>
        <dbReference type="ARBA" id="ARBA00043224"/>
    </source>
</evidence>
<reference evidence="10" key="1">
    <citation type="journal article" date="2019" name="Int. J. Syst. Evol. Microbiol.">
        <title>The Global Catalogue of Microorganisms (GCM) 10K type strain sequencing project: providing services to taxonomists for standard genome sequencing and annotation.</title>
        <authorList>
            <consortium name="The Broad Institute Genomics Platform"/>
            <consortium name="The Broad Institute Genome Sequencing Center for Infectious Disease"/>
            <person name="Wu L."/>
            <person name="Ma J."/>
        </authorList>
    </citation>
    <scope>NUCLEOTIDE SEQUENCE [LARGE SCALE GENOMIC DNA]</scope>
    <source>
        <strain evidence="10">JCM 17858</strain>
    </source>
</reference>
<evidence type="ECO:0000256" key="3">
    <source>
        <dbReference type="ARBA" id="ARBA00022723"/>
    </source>
</evidence>
<comment type="similarity">
    <text evidence="1">Belongs to the isochorismatase family.</text>
</comment>
<dbReference type="Gene3D" id="3.40.50.850">
    <property type="entry name" value="Isochorismatase-like"/>
    <property type="match status" value="1"/>
</dbReference>
<evidence type="ECO:0000256" key="2">
    <source>
        <dbReference type="ARBA" id="ARBA00022642"/>
    </source>
</evidence>
<comment type="pathway">
    <text evidence="5">Cofactor biosynthesis; nicotinate biosynthesis; nicotinate from nicotinamide: step 1/1.</text>
</comment>
<keyword evidence="4" id="KW-0378">Hydrolase</keyword>
<dbReference type="RefSeq" id="WP_039052998.1">
    <property type="nucleotide sequence ID" value="NZ_BAABGR010000015.1"/>
</dbReference>
<dbReference type="PANTHER" id="PTHR11080">
    <property type="entry name" value="PYRAZINAMIDASE/NICOTINAMIDASE"/>
    <property type="match status" value="1"/>
</dbReference>
<keyword evidence="2" id="KW-0662">Pyridine nucleotide biosynthesis</keyword>
<dbReference type="Pfam" id="PF00857">
    <property type="entry name" value="Isochorismatase"/>
    <property type="match status" value="1"/>
</dbReference>
<dbReference type="NCBIfam" id="NF008623">
    <property type="entry name" value="PRK11609.1"/>
    <property type="match status" value="1"/>
</dbReference>
<dbReference type="Proteomes" id="UP001500394">
    <property type="component" value="Unassembled WGS sequence"/>
</dbReference>
<dbReference type="EC" id="3.5.1.19" evidence="6"/>
<dbReference type="InterPro" id="IPR052347">
    <property type="entry name" value="Isochorismatase_Nicotinamidase"/>
</dbReference>
<name>A0ABP8R0Q6_9SPHI</name>
<organism evidence="9 10">
    <name type="scientific">Sphingobacterium thermophilum</name>
    <dbReference type="NCBI Taxonomy" id="768534"/>
    <lineage>
        <taxon>Bacteria</taxon>
        <taxon>Pseudomonadati</taxon>
        <taxon>Bacteroidota</taxon>
        <taxon>Sphingobacteriia</taxon>
        <taxon>Sphingobacteriales</taxon>
        <taxon>Sphingobacteriaceae</taxon>
        <taxon>Sphingobacterium</taxon>
    </lineage>
</organism>
<accession>A0ABP8R0Q6</accession>
<comment type="caution">
    <text evidence="9">The sequence shown here is derived from an EMBL/GenBank/DDBJ whole genome shotgun (WGS) entry which is preliminary data.</text>
</comment>
<dbReference type="InterPro" id="IPR000868">
    <property type="entry name" value="Isochorismatase-like_dom"/>
</dbReference>
<evidence type="ECO:0000256" key="1">
    <source>
        <dbReference type="ARBA" id="ARBA00006336"/>
    </source>
</evidence>
<sequence length="196" mass="21956">MKALLIIDVQNDFLPGGALAVPHGDEVINYINRIQSNYEVVIATQDWHPANHKSFASQHRGYKVFDTITFNHVEQVLWPDHCVQQTVGAELSSSLNTHHIQAIFRKGIDVNVDSYSGFFDNNKMRNTGLHGFLQDKGVSEVHVCGLAADFCVHFTAMDALELGYKTAVVSKATKAIDKDAYMKKKEFFLQRGGIFI</sequence>